<dbReference type="Proteomes" id="UP000001054">
    <property type="component" value="Plasmid pNGR234b"/>
</dbReference>
<sequence>MSGLTGLRGRLLSSRELDHDVSSAKKAAKSGSVIITSRGKPSHVLMTYDEFERLRGRHRSLVDALAMPGLSAIDFEPHRVEIRPRDVDLS</sequence>
<proteinExistence type="inferred from homology"/>
<comment type="similarity">
    <text evidence="1 2">Belongs to the phD/YefM antitoxin family.</text>
</comment>
<reference evidence="4" key="1">
    <citation type="journal article" date="2004" name="J. Bacteriol.">
        <title>An evolutionary hot spot: the pNGR234b replicon of Rhizobium sp. strain NGR234.</title>
        <authorList>
            <person name="Streit W.R."/>
            <person name="Schmitz R.A."/>
            <person name="Perret X."/>
            <person name="Staehelin C."/>
            <person name="Deakin W.J."/>
            <person name="Raasch C."/>
            <person name="Liesegang H."/>
            <person name="Broughton W.J."/>
        </authorList>
    </citation>
    <scope>NUCLEOTIDE SEQUENCE [LARGE SCALE GENOMIC DNA]</scope>
    <source>
        <strain evidence="4">NBRC 101917 / NGR234</strain>
    </source>
</reference>
<dbReference type="Pfam" id="PF02604">
    <property type="entry name" value="PhdYeFM_antitox"/>
    <property type="match status" value="1"/>
</dbReference>
<geneLocation type="plasmid" evidence="4">
    <name>sym pNGR234b</name>
</geneLocation>
<dbReference type="NCBIfam" id="TIGR01552">
    <property type="entry name" value="phd_fam"/>
    <property type="match status" value="1"/>
</dbReference>
<comment type="function">
    <text evidence="2">Antitoxin component of a type II toxin-antitoxin (TA) system.</text>
</comment>
<dbReference type="Gene3D" id="3.40.1620.10">
    <property type="entry name" value="YefM-like domain"/>
    <property type="match status" value="1"/>
</dbReference>
<name>C3KNN8_SINFN</name>
<dbReference type="PATRIC" id="fig|394.7.peg.676"/>
<accession>C3KNN8</accession>
<dbReference type="HOGENOM" id="CLU_166832_1_0_5"/>
<dbReference type="EMBL" id="CP000874">
    <property type="protein sequence ID" value="ACP21696.1"/>
    <property type="molecule type" value="Genomic_DNA"/>
</dbReference>
<dbReference type="InterPro" id="IPR036165">
    <property type="entry name" value="YefM-like_sf"/>
</dbReference>
<evidence type="ECO:0000313" key="3">
    <source>
        <dbReference type="EMBL" id="ACP21696.1"/>
    </source>
</evidence>
<dbReference type="SUPFAM" id="SSF143120">
    <property type="entry name" value="YefM-like"/>
    <property type="match status" value="1"/>
</dbReference>
<evidence type="ECO:0000256" key="1">
    <source>
        <dbReference type="ARBA" id="ARBA00009981"/>
    </source>
</evidence>
<reference evidence="3 4" key="2">
    <citation type="journal article" date="2009" name="Appl. Environ. Microbiol.">
        <title>Rhizobium sp. strain NGR234 possesses a remarkable number of secretion systems.</title>
        <authorList>
            <person name="Schmeisser C."/>
            <person name="Liesegang H."/>
            <person name="Krysciak D."/>
            <person name="Bakkou N."/>
            <person name="Le Quere A."/>
            <person name="Wollherr A."/>
            <person name="Heinemeyer I."/>
            <person name="Morgenstern B."/>
            <person name="Pommerening-Roeser A."/>
            <person name="Flores M."/>
            <person name="Palacios R."/>
            <person name="Brenner S."/>
            <person name="Gottschalk G."/>
            <person name="Schmitz R.A."/>
            <person name="Broughton W.J."/>
            <person name="Perret X."/>
            <person name="Strittmatter A.W."/>
            <person name="Streit W.R."/>
        </authorList>
    </citation>
    <scope>NUCLEOTIDE SEQUENCE [LARGE SCALE GENOMIC DNA]</scope>
    <source>
        <strain evidence="4">NBRC 101917 / NGR234</strain>
    </source>
</reference>
<dbReference type="RefSeq" id="WP_012706295.1">
    <property type="nucleotide sequence ID" value="NC_012586.1"/>
</dbReference>
<protein>
    <recommendedName>
        <fullName evidence="2">Antitoxin</fullName>
    </recommendedName>
</protein>
<organism evidence="3 4">
    <name type="scientific">Sinorhizobium fredii (strain NBRC 101917 / NGR234)</name>
    <dbReference type="NCBI Taxonomy" id="394"/>
    <lineage>
        <taxon>Bacteria</taxon>
        <taxon>Pseudomonadati</taxon>
        <taxon>Pseudomonadota</taxon>
        <taxon>Alphaproteobacteria</taxon>
        <taxon>Hyphomicrobiales</taxon>
        <taxon>Rhizobiaceae</taxon>
        <taxon>Sinorhizobium/Ensifer group</taxon>
        <taxon>Sinorhizobium</taxon>
    </lineage>
</organism>
<dbReference type="KEGG" id="rhi:NGR_b02300"/>
<evidence type="ECO:0000313" key="4">
    <source>
        <dbReference type="Proteomes" id="UP000001054"/>
    </source>
</evidence>
<keyword evidence="3" id="KW-0614">Plasmid</keyword>
<dbReference type="InterPro" id="IPR006442">
    <property type="entry name" value="Antitoxin_Phd/YefM"/>
</dbReference>
<dbReference type="AlphaFoldDB" id="C3KNN8"/>
<evidence type="ECO:0000256" key="2">
    <source>
        <dbReference type="RuleBase" id="RU362080"/>
    </source>
</evidence>
<keyword evidence="4" id="KW-1185">Reference proteome</keyword>
<gene>
    <name evidence="3" type="ordered locus">NGR_b02300</name>
</gene>
<dbReference type="OrthoDB" id="72009at2"/>